<evidence type="ECO:0000256" key="1">
    <source>
        <dbReference type="SAM" id="MobiDB-lite"/>
    </source>
</evidence>
<protein>
    <submittedName>
        <fullName evidence="2">Uncharacterized protein</fullName>
    </submittedName>
</protein>
<gene>
    <name evidence="2" type="ordered locus">MAV_3667</name>
</gene>
<dbReference type="Proteomes" id="UP000001574">
    <property type="component" value="Chromosome"/>
</dbReference>
<evidence type="ECO:0000313" key="2">
    <source>
        <dbReference type="EMBL" id="ABK67579.1"/>
    </source>
</evidence>
<feature type="region of interest" description="Disordered" evidence="1">
    <location>
        <begin position="1"/>
        <end position="28"/>
    </location>
</feature>
<accession>A0A0H3A0Q2</accession>
<proteinExistence type="predicted"/>
<sequence>MAPPVGAPAGDPGPAGLPGHSSILSAGTYPPAEFHRGYFDLAAGRPNIRTRGRAAQMGGHDG</sequence>
<reference evidence="2 3" key="1">
    <citation type="submission" date="2006-10" db="EMBL/GenBank/DDBJ databases">
        <authorList>
            <person name="Fleischmann R.D."/>
            <person name="Dodson R.J."/>
            <person name="Haft D.H."/>
            <person name="Merkel J.S."/>
            <person name="Nelson W.C."/>
            <person name="Fraser C.M."/>
        </authorList>
    </citation>
    <scope>NUCLEOTIDE SEQUENCE [LARGE SCALE GENOMIC DNA]</scope>
    <source>
        <strain evidence="2 3">104</strain>
    </source>
</reference>
<feature type="compositionally biased region" description="Low complexity" evidence="1">
    <location>
        <begin position="7"/>
        <end position="19"/>
    </location>
</feature>
<evidence type="ECO:0000313" key="3">
    <source>
        <dbReference type="Proteomes" id="UP000001574"/>
    </source>
</evidence>
<organism evidence="2 3">
    <name type="scientific">Mycobacterium avium (strain 104)</name>
    <dbReference type="NCBI Taxonomy" id="243243"/>
    <lineage>
        <taxon>Bacteria</taxon>
        <taxon>Bacillati</taxon>
        <taxon>Actinomycetota</taxon>
        <taxon>Actinomycetes</taxon>
        <taxon>Mycobacteriales</taxon>
        <taxon>Mycobacteriaceae</taxon>
        <taxon>Mycobacterium</taxon>
        <taxon>Mycobacterium avium complex (MAC)</taxon>
    </lineage>
</organism>
<name>A0A0H3A0Q2_MYCA1</name>
<dbReference type="EMBL" id="CP000479">
    <property type="protein sequence ID" value="ABK67579.1"/>
    <property type="molecule type" value="Genomic_DNA"/>
</dbReference>
<dbReference type="HOGENOM" id="CLU_2899310_0_0_11"/>
<dbReference type="KEGG" id="mav:MAV_3667"/>
<dbReference type="AlphaFoldDB" id="A0A0H3A0Q2"/>